<gene>
    <name evidence="1" type="primary">87</name>
    <name evidence="1" type="ORF">SEA_KROMP_87</name>
</gene>
<reference evidence="2" key="1">
    <citation type="submission" date="2018-08" db="EMBL/GenBank/DDBJ databases">
        <authorList>
            <person name="Mousa M."/>
            <person name="Kelsky B.L."/>
            <person name="Goh L.M."/>
            <person name="Shaffer C.D."/>
            <person name="Weston-Hafer K.A."/>
            <person name="Russell D.A."/>
            <person name="Pope W.H."/>
            <person name="Jacobs-Sera D."/>
            <person name="Hendrix R.W."/>
            <person name="Hatfull G.F."/>
        </authorList>
    </citation>
    <scope>NUCLEOTIDE SEQUENCE [LARGE SCALE GENOMIC DNA]</scope>
</reference>
<proteinExistence type="predicted"/>
<name>A0A386K8K2_9CAUD</name>
<keyword evidence="2" id="KW-1185">Reference proteome</keyword>
<organism evidence="1 2">
    <name type="scientific">Streptomyces phage Kromp</name>
    <dbReference type="NCBI Taxonomy" id="2315619"/>
    <lineage>
        <taxon>Viruses</taxon>
        <taxon>Duplodnaviria</taxon>
        <taxon>Heunggongvirae</taxon>
        <taxon>Uroviricota</taxon>
        <taxon>Caudoviricetes</taxon>
        <taxon>Krompvirus</taxon>
        <taxon>Krompvirus kromp</taxon>
    </lineage>
</organism>
<evidence type="ECO:0000313" key="1">
    <source>
        <dbReference type="EMBL" id="AYD81688.1"/>
    </source>
</evidence>
<dbReference type="EMBL" id="MH744420">
    <property type="protein sequence ID" value="AYD81688.1"/>
    <property type="molecule type" value="Genomic_DNA"/>
</dbReference>
<evidence type="ECO:0000313" key="2">
    <source>
        <dbReference type="Proteomes" id="UP000274637"/>
    </source>
</evidence>
<accession>A0A386K8K2</accession>
<dbReference type="Proteomes" id="UP000274637">
    <property type="component" value="Segment"/>
</dbReference>
<sequence>MTPELQGAVIGAAATAVGAVIGYLGARVQGKAALEAVRMQVRGQRFDARWQMRRDAYAAFFTAVEETRSAMAHAHAVMNVHLQQGEAADVGGGPAAARMALVEAWKGLVFQQSLLRLSVSVLERGTADSLVSQVRSVTAAMDVWWDSALRGDPAPALRARFLSRSGELDHTVEHVVQAAKGWLDGAPELDAPRVSLLRRFREWNIDRRFRRTGD</sequence>
<protein>
    <submittedName>
        <fullName evidence="1">Uncharacterized protein</fullName>
    </submittedName>
</protein>